<comment type="caution">
    <text evidence="1">The sequence shown here is derived from an EMBL/GenBank/DDBJ whole genome shotgun (WGS) entry which is preliminary data.</text>
</comment>
<gene>
    <name evidence="1" type="ORF">FB45DRAFT_425010</name>
</gene>
<evidence type="ECO:0000313" key="1">
    <source>
        <dbReference type="EMBL" id="KAJ7639336.1"/>
    </source>
</evidence>
<evidence type="ECO:0000313" key="2">
    <source>
        <dbReference type="Proteomes" id="UP001221142"/>
    </source>
</evidence>
<dbReference type="Proteomes" id="UP001221142">
    <property type="component" value="Unassembled WGS sequence"/>
</dbReference>
<keyword evidence="2" id="KW-1185">Reference proteome</keyword>
<proteinExistence type="predicted"/>
<sequence>MQAVDNNDDATHSMSTKTSCRFFRLRQRLNNTRSETFSCTNLSRFCIVRCSPLRPSNIERRRLAYSALPHVRVEPLHLSERDLTADRMLAIMGCENLDNQPLYLHTVFRIPLAPSLIPLARLVFSVDHALAGLTTCEYFLSGSWLARYLMSLLHTPCHCRFTPRREKLESSRNHRGHVGIKAQTRGL</sequence>
<dbReference type="EMBL" id="JARKIF010000005">
    <property type="protein sequence ID" value="KAJ7639336.1"/>
    <property type="molecule type" value="Genomic_DNA"/>
</dbReference>
<dbReference type="AlphaFoldDB" id="A0AAD7C5P5"/>
<organism evidence="1 2">
    <name type="scientific">Roridomyces roridus</name>
    <dbReference type="NCBI Taxonomy" id="1738132"/>
    <lineage>
        <taxon>Eukaryota</taxon>
        <taxon>Fungi</taxon>
        <taxon>Dikarya</taxon>
        <taxon>Basidiomycota</taxon>
        <taxon>Agaricomycotina</taxon>
        <taxon>Agaricomycetes</taxon>
        <taxon>Agaricomycetidae</taxon>
        <taxon>Agaricales</taxon>
        <taxon>Marasmiineae</taxon>
        <taxon>Mycenaceae</taxon>
        <taxon>Roridomyces</taxon>
    </lineage>
</organism>
<name>A0AAD7C5P5_9AGAR</name>
<accession>A0AAD7C5P5</accession>
<protein>
    <submittedName>
        <fullName evidence="1">Uncharacterized protein</fullName>
    </submittedName>
</protein>
<reference evidence="1" key="1">
    <citation type="submission" date="2023-03" db="EMBL/GenBank/DDBJ databases">
        <title>Massive genome expansion in bonnet fungi (Mycena s.s.) driven by repeated elements and novel gene families across ecological guilds.</title>
        <authorList>
            <consortium name="Lawrence Berkeley National Laboratory"/>
            <person name="Harder C.B."/>
            <person name="Miyauchi S."/>
            <person name="Viragh M."/>
            <person name="Kuo A."/>
            <person name="Thoen E."/>
            <person name="Andreopoulos B."/>
            <person name="Lu D."/>
            <person name="Skrede I."/>
            <person name="Drula E."/>
            <person name="Henrissat B."/>
            <person name="Morin E."/>
            <person name="Kohler A."/>
            <person name="Barry K."/>
            <person name="LaButti K."/>
            <person name="Morin E."/>
            <person name="Salamov A."/>
            <person name="Lipzen A."/>
            <person name="Mereny Z."/>
            <person name="Hegedus B."/>
            <person name="Baldrian P."/>
            <person name="Stursova M."/>
            <person name="Weitz H."/>
            <person name="Taylor A."/>
            <person name="Grigoriev I.V."/>
            <person name="Nagy L.G."/>
            <person name="Martin F."/>
            <person name="Kauserud H."/>
        </authorList>
    </citation>
    <scope>NUCLEOTIDE SEQUENCE</scope>
    <source>
        <strain evidence="1">9284</strain>
    </source>
</reference>